<organism evidence="1 2">
    <name type="scientific">bacterium (Candidatus Blackallbacteria) CG17_big_fil_post_rev_8_21_14_2_50_48_46</name>
    <dbReference type="NCBI Taxonomy" id="2014261"/>
    <lineage>
        <taxon>Bacteria</taxon>
        <taxon>Candidatus Blackallbacteria</taxon>
    </lineage>
</organism>
<protein>
    <recommendedName>
        <fullName evidence="3">Type II secretion system protein GspE N-terminal domain-containing protein</fullName>
    </recommendedName>
</protein>
<dbReference type="EMBL" id="PFFQ01000038">
    <property type="protein sequence ID" value="PIW16352.1"/>
    <property type="molecule type" value="Genomic_DNA"/>
</dbReference>
<reference evidence="1 2" key="1">
    <citation type="submission" date="2017-09" db="EMBL/GenBank/DDBJ databases">
        <title>Depth-based differentiation of microbial function through sediment-hosted aquifers and enrichment of novel symbionts in the deep terrestrial subsurface.</title>
        <authorList>
            <person name="Probst A.J."/>
            <person name="Ladd B."/>
            <person name="Jarett J.K."/>
            <person name="Geller-Mcgrath D.E."/>
            <person name="Sieber C.M."/>
            <person name="Emerson J.B."/>
            <person name="Anantharaman K."/>
            <person name="Thomas B.C."/>
            <person name="Malmstrom R."/>
            <person name="Stieglmeier M."/>
            <person name="Klingl A."/>
            <person name="Woyke T."/>
            <person name="Ryan C.M."/>
            <person name="Banfield J.F."/>
        </authorList>
    </citation>
    <scope>NUCLEOTIDE SEQUENCE [LARGE SCALE GENOMIC DNA]</scope>
    <source>
        <strain evidence="1">CG17_big_fil_post_rev_8_21_14_2_50_48_46</strain>
    </source>
</reference>
<proteinExistence type="predicted"/>
<accession>A0A2M7G3E3</accession>
<evidence type="ECO:0000313" key="2">
    <source>
        <dbReference type="Proteomes" id="UP000231019"/>
    </source>
</evidence>
<sequence>MDLDNTYIQNLCVDAFQGFGATVPELISFALDEVGLMNEKTLVNGKSARELAEHFYRKRNRMRQNSRLGNLLIQEGIISKEQLISALSYHVSEDVPLGEALLQLNFCTPEHLEWGLKQQATLRKQMR</sequence>
<gene>
    <name evidence="1" type="ORF">COW36_13565</name>
</gene>
<name>A0A2M7G3E3_9BACT</name>
<comment type="caution">
    <text evidence="1">The sequence shown here is derived from an EMBL/GenBank/DDBJ whole genome shotgun (WGS) entry which is preliminary data.</text>
</comment>
<dbReference type="SUPFAM" id="SSF160246">
    <property type="entry name" value="EspE N-terminal domain-like"/>
    <property type="match status" value="1"/>
</dbReference>
<evidence type="ECO:0000313" key="1">
    <source>
        <dbReference type="EMBL" id="PIW16352.1"/>
    </source>
</evidence>
<dbReference type="AlphaFoldDB" id="A0A2M7G3E3"/>
<dbReference type="Proteomes" id="UP000231019">
    <property type="component" value="Unassembled WGS sequence"/>
</dbReference>
<evidence type="ECO:0008006" key="3">
    <source>
        <dbReference type="Google" id="ProtNLM"/>
    </source>
</evidence>
<dbReference type="InterPro" id="IPR037257">
    <property type="entry name" value="T2SS_E_N_sf"/>
</dbReference>